<organism evidence="2 3">
    <name type="scientific">Gemmobacter nanjingensis</name>
    <dbReference type="NCBI Taxonomy" id="488454"/>
    <lineage>
        <taxon>Bacteria</taxon>
        <taxon>Pseudomonadati</taxon>
        <taxon>Pseudomonadota</taxon>
        <taxon>Alphaproteobacteria</taxon>
        <taxon>Rhodobacterales</taxon>
        <taxon>Paracoccaceae</taxon>
        <taxon>Gemmobacter</taxon>
    </lineage>
</organism>
<dbReference type="Gene3D" id="3.40.5.80">
    <property type="match status" value="1"/>
</dbReference>
<accession>A0ABQ3FFR4</accession>
<reference evidence="3" key="1">
    <citation type="journal article" date="2019" name="Int. J. Syst. Evol. Microbiol.">
        <title>The Global Catalogue of Microorganisms (GCM) 10K type strain sequencing project: providing services to taxonomists for standard genome sequencing and annotation.</title>
        <authorList>
            <consortium name="The Broad Institute Genomics Platform"/>
            <consortium name="The Broad Institute Genome Sequencing Center for Infectious Disease"/>
            <person name="Wu L."/>
            <person name="Ma J."/>
        </authorList>
    </citation>
    <scope>NUCLEOTIDE SEQUENCE [LARGE SCALE GENOMIC DNA]</scope>
    <source>
        <strain evidence="3">KCTC 23298</strain>
    </source>
</reference>
<protein>
    <recommendedName>
        <fullName evidence="4">Mu-like prophage FluMu N-terminal domain-containing protein</fullName>
    </recommendedName>
</protein>
<feature type="region of interest" description="Disordered" evidence="1">
    <location>
        <begin position="1"/>
        <end position="105"/>
    </location>
</feature>
<evidence type="ECO:0008006" key="4">
    <source>
        <dbReference type="Google" id="ProtNLM"/>
    </source>
</evidence>
<evidence type="ECO:0000313" key="3">
    <source>
        <dbReference type="Proteomes" id="UP000658305"/>
    </source>
</evidence>
<gene>
    <name evidence="2" type="ORF">GCM10007291_22170</name>
</gene>
<feature type="compositionally biased region" description="Low complexity" evidence="1">
    <location>
        <begin position="30"/>
        <end position="93"/>
    </location>
</feature>
<evidence type="ECO:0000313" key="2">
    <source>
        <dbReference type="EMBL" id="GHC22322.1"/>
    </source>
</evidence>
<feature type="compositionally biased region" description="Basic and acidic residues" evidence="1">
    <location>
        <begin position="1"/>
        <end position="12"/>
    </location>
</feature>
<name>A0ABQ3FFR4_9RHOB</name>
<dbReference type="SUPFAM" id="SSF160059">
    <property type="entry name" value="PriA/YqbF domain"/>
    <property type="match status" value="1"/>
</dbReference>
<dbReference type="Proteomes" id="UP000658305">
    <property type="component" value="Unassembled WGS sequence"/>
</dbReference>
<comment type="caution">
    <text evidence="2">The sequence shown here is derived from an EMBL/GenBank/DDBJ whole genome shotgun (WGS) entry which is preliminary data.</text>
</comment>
<evidence type="ECO:0000256" key="1">
    <source>
        <dbReference type="SAM" id="MobiDB-lite"/>
    </source>
</evidence>
<proteinExistence type="predicted"/>
<dbReference type="RefSeq" id="WP_189381002.1">
    <property type="nucleotide sequence ID" value="NZ_BMYI01000005.1"/>
</dbReference>
<sequence length="156" mass="15880">MTRKPKISDKPDTQGAKDSLEGTPPEEAKAPITADPQQAAAPAEADATIPSATHPDAAGDEAAPAAPDTASTDAPVTSGPAAAAEAALTRPPADTATRDGGPAEADIRVVCHATDGRRRLGRRWPHGETVVPAGLLDADALRRLRDDPLFTVLSGA</sequence>
<keyword evidence="3" id="KW-1185">Reference proteome</keyword>
<dbReference type="EMBL" id="BMYI01000005">
    <property type="protein sequence ID" value="GHC22322.1"/>
    <property type="molecule type" value="Genomic_DNA"/>
</dbReference>